<reference evidence="1" key="1">
    <citation type="submission" date="2022-08" db="EMBL/GenBank/DDBJ databases">
        <title>Genomic Encyclopedia of Type Strains, Phase V (KMG-V): Genome sequencing to study the core and pangenomes of soil and plant-associated prokaryotes.</title>
        <authorList>
            <person name="Whitman W."/>
        </authorList>
    </citation>
    <scope>NUCLEOTIDE SEQUENCE</scope>
    <source>
        <strain evidence="1">SP2017</strain>
    </source>
</reference>
<accession>A0A9X2UCA2</accession>
<sequence>MDEPTLSTEELFLVLYCTIDELYQEAAPDRVRKRPGASRLEMSDAEIITLSVMQEGRSNDSELSFHRVVEKDYQHLFPGLISRSRYHRRRKDLMGIQREILRPSVDRLRTSAAWIIIDSMPITIADANQGLR</sequence>
<dbReference type="Proteomes" id="UP001155010">
    <property type="component" value="Unassembled WGS sequence"/>
</dbReference>
<dbReference type="AlphaFoldDB" id="A0A9X2UCA2"/>
<comment type="caution">
    <text evidence="1">The sequence shown here is derived from an EMBL/GenBank/DDBJ whole genome shotgun (WGS) entry which is preliminary data.</text>
</comment>
<evidence type="ECO:0000313" key="1">
    <source>
        <dbReference type="EMBL" id="MCS3953442.1"/>
    </source>
</evidence>
<name>A0A9X2UCA2_9BACT</name>
<dbReference type="RefSeq" id="WP_259082649.1">
    <property type="nucleotide sequence ID" value="NZ_JANTZU010000035.1"/>
</dbReference>
<gene>
    <name evidence="1" type="ORF">GGP83_003417</name>
</gene>
<evidence type="ECO:0000313" key="2">
    <source>
        <dbReference type="Proteomes" id="UP001155010"/>
    </source>
</evidence>
<dbReference type="EMBL" id="JANUBB010000028">
    <property type="protein sequence ID" value="MCS3953442.1"/>
    <property type="molecule type" value="Genomic_DNA"/>
</dbReference>
<proteinExistence type="predicted"/>
<organism evidence="1 2">
    <name type="scientific">Salinibacter ruber</name>
    <dbReference type="NCBI Taxonomy" id="146919"/>
    <lineage>
        <taxon>Bacteria</taxon>
        <taxon>Pseudomonadati</taxon>
        <taxon>Rhodothermota</taxon>
        <taxon>Rhodothermia</taxon>
        <taxon>Rhodothermales</taxon>
        <taxon>Salinibacteraceae</taxon>
        <taxon>Salinibacter</taxon>
    </lineage>
</organism>
<protein>
    <submittedName>
        <fullName evidence="1">Uncharacterized protein</fullName>
    </submittedName>
</protein>